<accession>A0A7C4S1K1</accession>
<name>A0A7C4S1K1_UNCW3</name>
<evidence type="ECO:0000256" key="4">
    <source>
        <dbReference type="ARBA" id="ARBA00032089"/>
    </source>
</evidence>
<comment type="similarity">
    <text evidence="1">Belongs to the MreC family.</text>
</comment>
<dbReference type="PANTHER" id="PTHR34138:SF1">
    <property type="entry name" value="CELL SHAPE-DETERMINING PROTEIN MREC"/>
    <property type="match status" value="1"/>
</dbReference>
<protein>
    <recommendedName>
        <fullName evidence="2">Cell shape-determining protein MreC</fullName>
    </recommendedName>
    <alternativeName>
        <fullName evidence="4">Cell shape protein MreC</fullName>
    </alternativeName>
</protein>
<keyword evidence="5" id="KW-0472">Membrane</keyword>
<organism evidence="7">
    <name type="scientific">candidate division WOR-3 bacterium</name>
    <dbReference type="NCBI Taxonomy" id="2052148"/>
    <lineage>
        <taxon>Bacteria</taxon>
        <taxon>Bacteria division WOR-3</taxon>
    </lineage>
</organism>
<keyword evidence="3" id="KW-0133">Cell shape</keyword>
<evidence type="ECO:0000259" key="6">
    <source>
        <dbReference type="Pfam" id="PF04085"/>
    </source>
</evidence>
<dbReference type="PANTHER" id="PTHR34138">
    <property type="entry name" value="CELL SHAPE-DETERMINING PROTEIN MREC"/>
    <property type="match status" value="1"/>
</dbReference>
<dbReference type="GO" id="GO:0008360">
    <property type="term" value="P:regulation of cell shape"/>
    <property type="evidence" value="ECO:0007669"/>
    <property type="project" value="UniProtKB-KW"/>
</dbReference>
<evidence type="ECO:0000256" key="3">
    <source>
        <dbReference type="ARBA" id="ARBA00022960"/>
    </source>
</evidence>
<dbReference type="AlphaFoldDB" id="A0A7C4S1K1"/>
<reference evidence="7" key="1">
    <citation type="journal article" date="2020" name="mSystems">
        <title>Genome- and Community-Level Interaction Insights into Carbon Utilization and Element Cycling Functions of Hydrothermarchaeota in Hydrothermal Sediment.</title>
        <authorList>
            <person name="Zhou Z."/>
            <person name="Liu Y."/>
            <person name="Xu W."/>
            <person name="Pan J."/>
            <person name="Luo Z.H."/>
            <person name="Li M."/>
        </authorList>
    </citation>
    <scope>NUCLEOTIDE SEQUENCE [LARGE SCALE GENOMIC DNA]</scope>
    <source>
        <strain evidence="7">SpSt-594</strain>
    </source>
</reference>
<evidence type="ECO:0000256" key="2">
    <source>
        <dbReference type="ARBA" id="ARBA00013855"/>
    </source>
</evidence>
<dbReference type="EMBL" id="DSZH01000152">
    <property type="protein sequence ID" value="HGU47560.1"/>
    <property type="molecule type" value="Genomic_DNA"/>
</dbReference>
<dbReference type="InterPro" id="IPR007221">
    <property type="entry name" value="MreC"/>
</dbReference>
<dbReference type="InterPro" id="IPR042177">
    <property type="entry name" value="Cell/Rod_1"/>
</dbReference>
<dbReference type="Gene3D" id="2.40.10.350">
    <property type="entry name" value="Rod shape-determining protein MreC, domain 2"/>
    <property type="match status" value="1"/>
</dbReference>
<dbReference type="GO" id="GO:0005886">
    <property type="term" value="C:plasma membrane"/>
    <property type="evidence" value="ECO:0007669"/>
    <property type="project" value="TreeGrafter"/>
</dbReference>
<sequence>MLVSKKRSDKDKYFSLIFVFLSLIILFLPKDLKLKVSLLPSSLLLRPLIITNQVLLSLKNYRKERDYLYELFIKQNLALAQLRKNANFSFASLESLTDIYVVKRANIISRDNSLKKYLIIDKGLKDSIMVNFPAVSQKGIVGKIIAVGEDISVVETFYSPYSKISAKILRTNYLICVSCKNGVLTLDYLDENPDIQEEDTIISSGIGGIFPEGLYIGVVKKIEKKGDGSLKVIIEPTVDIFKIDDLFILQKKERKIKKDELEVLLKQLELKLPEIKFIR</sequence>
<dbReference type="InterPro" id="IPR055342">
    <property type="entry name" value="MreC_beta-barrel_core"/>
</dbReference>
<evidence type="ECO:0000313" key="7">
    <source>
        <dbReference type="EMBL" id="HGU47560.1"/>
    </source>
</evidence>
<dbReference type="InterPro" id="IPR042175">
    <property type="entry name" value="Cell/Rod_MreC_2"/>
</dbReference>
<dbReference type="Pfam" id="PF04085">
    <property type="entry name" value="MreC"/>
    <property type="match status" value="1"/>
</dbReference>
<comment type="caution">
    <text evidence="7">The sequence shown here is derived from an EMBL/GenBank/DDBJ whole genome shotgun (WGS) entry which is preliminary data.</text>
</comment>
<proteinExistence type="inferred from homology"/>
<keyword evidence="5" id="KW-0812">Transmembrane</keyword>
<evidence type="ECO:0000256" key="1">
    <source>
        <dbReference type="ARBA" id="ARBA00009369"/>
    </source>
</evidence>
<dbReference type="Gene3D" id="2.40.10.340">
    <property type="entry name" value="Rod shape-determining protein MreC, domain 1"/>
    <property type="match status" value="1"/>
</dbReference>
<gene>
    <name evidence="7" type="ORF">ENT60_03215</name>
</gene>
<feature type="domain" description="Rod shape-determining protein MreC beta-barrel core" evidence="6">
    <location>
        <begin position="111"/>
        <end position="250"/>
    </location>
</feature>
<keyword evidence="5" id="KW-1133">Transmembrane helix</keyword>
<feature type="transmembrane region" description="Helical" evidence="5">
    <location>
        <begin position="12"/>
        <end position="29"/>
    </location>
</feature>
<evidence type="ECO:0000256" key="5">
    <source>
        <dbReference type="SAM" id="Phobius"/>
    </source>
</evidence>